<keyword evidence="3" id="KW-0560">Oxidoreductase</keyword>
<evidence type="ECO:0000256" key="2">
    <source>
        <dbReference type="ARBA" id="ARBA00023004"/>
    </source>
</evidence>
<dbReference type="OrthoDB" id="1470350at2759"/>
<sequence>MFGDGPRSCIGKTFALAEIKMVLSMAIRHFVLAMKDGPDSKVELSRGIILTPKVVASTNIPCNTISQAVSPPKPGPSRGFRAEPGLGNTRSSFFDLAWNLETYYDVPRPAKSFRPP</sequence>
<dbReference type="PROSITE" id="PS00086">
    <property type="entry name" value="CYTOCHROME_P450"/>
    <property type="match status" value="1"/>
</dbReference>
<dbReference type="InterPro" id="IPR036396">
    <property type="entry name" value="Cyt_P450_sf"/>
</dbReference>
<keyword evidence="3" id="KW-0503">Monooxygenase</keyword>
<keyword evidence="2 3" id="KW-0408">Iron</keyword>
<accession>A0A0C9YPP7</accession>
<gene>
    <name evidence="4" type="ORF">PISMIDRAFT_16268</name>
</gene>
<dbReference type="STRING" id="765257.A0A0C9YPP7"/>
<dbReference type="InterPro" id="IPR001128">
    <property type="entry name" value="Cyt_P450"/>
</dbReference>
<protein>
    <submittedName>
        <fullName evidence="4">Unplaced genomic scaffold scaffold_193, whole genome shotgun sequence</fullName>
    </submittedName>
</protein>
<name>A0A0C9YPP7_9AGAM</name>
<evidence type="ECO:0000313" key="5">
    <source>
        <dbReference type="Proteomes" id="UP000054018"/>
    </source>
</evidence>
<dbReference type="GO" id="GO:0020037">
    <property type="term" value="F:heme binding"/>
    <property type="evidence" value="ECO:0007669"/>
    <property type="project" value="InterPro"/>
</dbReference>
<reference evidence="5" key="2">
    <citation type="submission" date="2015-01" db="EMBL/GenBank/DDBJ databases">
        <title>Evolutionary Origins and Diversification of the Mycorrhizal Mutualists.</title>
        <authorList>
            <consortium name="DOE Joint Genome Institute"/>
            <consortium name="Mycorrhizal Genomics Consortium"/>
            <person name="Kohler A."/>
            <person name="Kuo A."/>
            <person name="Nagy L.G."/>
            <person name="Floudas D."/>
            <person name="Copeland A."/>
            <person name="Barry K.W."/>
            <person name="Cichocki N."/>
            <person name="Veneault-Fourrey C."/>
            <person name="LaButti K."/>
            <person name="Lindquist E.A."/>
            <person name="Lipzen A."/>
            <person name="Lundell T."/>
            <person name="Morin E."/>
            <person name="Murat C."/>
            <person name="Riley R."/>
            <person name="Ohm R."/>
            <person name="Sun H."/>
            <person name="Tunlid A."/>
            <person name="Henrissat B."/>
            <person name="Grigoriev I.V."/>
            <person name="Hibbett D.S."/>
            <person name="Martin F."/>
        </authorList>
    </citation>
    <scope>NUCLEOTIDE SEQUENCE [LARGE SCALE GENOMIC DNA]</scope>
    <source>
        <strain evidence="5">441</strain>
    </source>
</reference>
<dbReference type="Pfam" id="PF00067">
    <property type="entry name" value="p450"/>
    <property type="match status" value="1"/>
</dbReference>
<keyword evidence="1 3" id="KW-0479">Metal-binding</keyword>
<evidence type="ECO:0000256" key="1">
    <source>
        <dbReference type="ARBA" id="ARBA00022723"/>
    </source>
</evidence>
<dbReference type="EMBL" id="KN833877">
    <property type="protein sequence ID" value="KIK15804.1"/>
    <property type="molecule type" value="Genomic_DNA"/>
</dbReference>
<organism evidence="4 5">
    <name type="scientific">Pisolithus microcarpus 441</name>
    <dbReference type="NCBI Taxonomy" id="765257"/>
    <lineage>
        <taxon>Eukaryota</taxon>
        <taxon>Fungi</taxon>
        <taxon>Dikarya</taxon>
        <taxon>Basidiomycota</taxon>
        <taxon>Agaricomycotina</taxon>
        <taxon>Agaricomycetes</taxon>
        <taxon>Agaricomycetidae</taxon>
        <taxon>Boletales</taxon>
        <taxon>Sclerodermatineae</taxon>
        <taxon>Pisolithaceae</taxon>
        <taxon>Pisolithus</taxon>
    </lineage>
</organism>
<dbReference type="GO" id="GO:0016705">
    <property type="term" value="F:oxidoreductase activity, acting on paired donors, with incorporation or reduction of molecular oxygen"/>
    <property type="evidence" value="ECO:0007669"/>
    <property type="project" value="InterPro"/>
</dbReference>
<evidence type="ECO:0000313" key="4">
    <source>
        <dbReference type="EMBL" id="KIK15804.1"/>
    </source>
</evidence>
<keyword evidence="3" id="KW-0349">Heme</keyword>
<evidence type="ECO:0000256" key="3">
    <source>
        <dbReference type="RuleBase" id="RU000461"/>
    </source>
</evidence>
<dbReference type="Gene3D" id="1.10.630.10">
    <property type="entry name" value="Cytochrome P450"/>
    <property type="match status" value="1"/>
</dbReference>
<reference evidence="4 5" key="1">
    <citation type="submission" date="2014-04" db="EMBL/GenBank/DDBJ databases">
        <authorList>
            <consortium name="DOE Joint Genome Institute"/>
            <person name="Kuo A."/>
            <person name="Kohler A."/>
            <person name="Costa M.D."/>
            <person name="Nagy L.G."/>
            <person name="Floudas D."/>
            <person name="Copeland A."/>
            <person name="Barry K.W."/>
            <person name="Cichocki N."/>
            <person name="Veneault-Fourrey C."/>
            <person name="LaButti K."/>
            <person name="Lindquist E.A."/>
            <person name="Lipzen A."/>
            <person name="Lundell T."/>
            <person name="Morin E."/>
            <person name="Murat C."/>
            <person name="Sun H."/>
            <person name="Tunlid A."/>
            <person name="Henrissat B."/>
            <person name="Grigoriev I.V."/>
            <person name="Hibbett D.S."/>
            <person name="Martin F."/>
            <person name="Nordberg H.P."/>
            <person name="Cantor M.N."/>
            <person name="Hua S.X."/>
        </authorList>
    </citation>
    <scope>NUCLEOTIDE SEQUENCE [LARGE SCALE GENOMIC DNA]</scope>
    <source>
        <strain evidence="4 5">441</strain>
    </source>
</reference>
<dbReference type="SUPFAM" id="SSF48264">
    <property type="entry name" value="Cytochrome P450"/>
    <property type="match status" value="1"/>
</dbReference>
<proteinExistence type="inferred from homology"/>
<dbReference type="InterPro" id="IPR017972">
    <property type="entry name" value="Cyt_P450_CS"/>
</dbReference>
<comment type="similarity">
    <text evidence="3">Belongs to the cytochrome P450 family.</text>
</comment>
<dbReference type="GO" id="GO:0004497">
    <property type="term" value="F:monooxygenase activity"/>
    <property type="evidence" value="ECO:0007669"/>
    <property type="project" value="UniProtKB-KW"/>
</dbReference>
<keyword evidence="5" id="KW-1185">Reference proteome</keyword>
<dbReference type="GO" id="GO:0005506">
    <property type="term" value="F:iron ion binding"/>
    <property type="evidence" value="ECO:0007669"/>
    <property type="project" value="InterPro"/>
</dbReference>
<dbReference type="AlphaFoldDB" id="A0A0C9YPP7"/>
<dbReference type="HOGENOM" id="CLU_2097768_0_0_1"/>
<dbReference type="Proteomes" id="UP000054018">
    <property type="component" value="Unassembled WGS sequence"/>
</dbReference>